<dbReference type="EMBL" id="CP002028">
    <property type="protein sequence ID" value="ADG83537.1"/>
    <property type="molecule type" value="Genomic_DNA"/>
</dbReference>
<feature type="transmembrane region" description="Helical" evidence="1">
    <location>
        <begin position="152"/>
        <end position="171"/>
    </location>
</feature>
<keyword evidence="3" id="KW-1185">Reference proteome</keyword>
<dbReference type="PANTHER" id="PTHR41309:SF2">
    <property type="entry name" value="MEMBRANE PROTEIN"/>
    <property type="match status" value="1"/>
</dbReference>
<dbReference type="RefSeq" id="WP_013121528.1">
    <property type="nucleotide sequence ID" value="NC_014152.1"/>
</dbReference>
<keyword evidence="1" id="KW-0812">Transmembrane</keyword>
<protein>
    <recommendedName>
        <fullName evidence="4">ABC-2 transporter permease</fullName>
    </recommendedName>
</protein>
<dbReference type="InterPro" id="IPR025699">
    <property type="entry name" value="ABC2_memb-like"/>
</dbReference>
<evidence type="ECO:0000313" key="2">
    <source>
        <dbReference type="EMBL" id="ADG83537.1"/>
    </source>
</evidence>
<dbReference type="PANTHER" id="PTHR41309">
    <property type="entry name" value="MEMBRANE PROTEIN-RELATED"/>
    <property type="match status" value="1"/>
</dbReference>
<name>D5XC85_THEPJ</name>
<sequence length="221" mass="24690">MLNLIKKDFCVQKKTFLLAVFYSAFVFVAFHTMRQAAYIMGSLAIAYLFIMNANYADDKNRSEILINSLPIDRKKIVAAKYLAALVFTVIGILFTGVTGAIFKTAVEGAGLALSFRFINGFDMVSTFMSVGLLISLYYPLYFKFGYNFARKINAVLFMLIFFLTGFLVGVVKAKDDSQVVGYITDLLQNTYLWMTLSTGAVVALVLTSLAVSVKLYMNKEF</sequence>
<accession>D5XC85</accession>
<evidence type="ECO:0000313" key="3">
    <source>
        <dbReference type="Proteomes" id="UP000002377"/>
    </source>
</evidence>
<dbReference type="AlphaFoldDB" id="D5XC85"/>
<feature type="transmembrane region" description="Helical" evidence="1">
    <location>
        <begin position="77"/>
        <end position="101"/>
    </location>
</feature>
<feature type="transmembrane region" description="Helical" evidence="1">
    <location>
        <begin position="15"/>
        <end position="31"/>
    </location>
</feature>
<feature type="transmembrane region" description="Helical" evidence="1">
    <location>
        <begin position="37"/>
        <end position="56"/>
    </location>
</feature>
<evidence type="ECO:0008006" key="4">
    <source>
        <dbReference type="Google" id="ProtNLM"/>
    </source>
</evidence>
<dbReference type="OrthoDB" id="2917865at2"/>
<dbReference type="Proteomes" id="UP000002377">
    <property type="component" value="Chromosome"/>
</dbReference>
<dbReference type="HOGENOM" id="CLU_102880_1_0_9"/>
<dbReference type="eggNOG" id="ENOG5032TX7">
    <property type="taxonomic scope" value="Bacteria"/>
</dbReference>
<reference evidence="2 3" key="1">
    <citation type="submission" date="2010-05" db="EMBL/GenBank/DDBJ databases">
        <title>Complete sequence of Thermincola sp. JR.</title>
        <authorList>
            <consortium name="US DOE Joint Genome Institute"/>
            <person name="Lucas S."/>
            <person name="Copeland A."/>
            <person name="Lapidus A."/>
            <person name="Cheng J.-F."/>
            <person name="Bruce D."/>
            <person name="Goodwin L."/>
            <person name="Pitluck S."/>
            <person name="Chertkov O."/>
            <person name="Detter J.C."/>
            <person name="Han C."/>
            <person name="Tapia R."/>
            <person name="Land M."/>
            <person name="Hauser L."/>
            <person name="Kyrpides N."/>
            <person name="Mikhailova N."/>
            <person name="Hazen T.C."/>
            <person name="Woyke T."/>
        </authorList>
    </citation>
    <scope>NUCLEOTIDE SEQUENCE [LARGE SCALE GENOMIC DNA]</scope>
    <source>
        <strain evidence="2 3">JR</strain>
    </source>
</reference>
<dbReference type="Pfam" id="PF13346">
    <property type="entry name" value="ABC2_membrane_5"/>
    <property type="match status" value="1"/>
</dbReference>
<keyword evidence="1" id="KW-0472">Membrane</keyword>
<dbReference type="STRING" id="635013.TherJR_2702"/>
<gene>
    <name evidence="2" type="ordered locus">TherJR_2702</name>
</gene>
<feature type="transmembrane region" description="Helical" evidence="1">
    <location>
        <begin position="191"/>
        <end position="217"/>
    </location>
</feature>
<proteinExistence type="predicted"/>
<dbReference type="KEGG" id="tjr:TherJR_2702"/>
<keyword evidence="1" id="KW-1133">Transmembrane helix</keyword>
<evidence type="ECO:0000256" key="1">
    <source>
        <dbReference type="SAM" id="Phobius"/>
    </source>
</evidence>
<feature type="transmembrane region" description="Helical" evidence="1">
    <location>
        <begin position="121"/>
        <end position="140"/>
    </location>
</feature>
<organism evidence="2 3">
    <name type="scientific">Thermincola potens (strain JR)</name>
    <dbReference type="NCBI Taxonomy" id="635013"/>
    <lineage>
        <taxon>Bacteria</taxon>
        <taxon>Bacillati</taxon>
        <taxon>Bacillota</taxon>
        <taxon>Clostridia</taxon>
        <taxon>Eubacteriales</taxon>
        <taxon>Thermincolaceae</taxon>
        <taxon>Thermincola</taxon>
    </lineage>
</organism>